<dbReference type="Gene3D" id="2.170.130.10">
    <property type="entry name" value="TonB-dependent receptor, plug domain"/>
    <property type="match status" value="1"/>
</dbReference>
<protein>
    <submittedName>
        <fullName evidence="15">Outer membrane receptor for ferrienterochelin and colicins</fullName>
    </submittedName>
</protein>
<dbReference type="InterPro" id="IPR012910">
    <property type="entry name" value="Plug_dom"/>
</dbReference>
<keyword evidence="4 10" id="KW-0812">Transmembrane</keyword>
<gene>
    <name evidence="15" type="ORF">SAMN04488502_107135</name>
</gene>
<evidence type="ECO:0000259" key="13">
    <source>
        <dbReference type="Pfam" id="PF00593"/>
    </source>
</evidence>
<dbReference type="GO" id="GO:0015344">
    <property type="term" value="F:siderophore uptake transmembrane transporter activity"/>
    <property type="evidence" value="ECO:0007669"/>
    <property type="project" value="TreeGrafter"/>
</dbReference>
<dbReference type="EMBL" id="FNHB01000007">
    <property type="protein sequence ID" value="SDM80068.1"/>
    <property type="molecule type" value="Genomic_DNA"/>
</dbReference>
<feature type="signal peptide" evidence="12">
    <location>
        <begin position="1"/>
        <end position="28"/>
    </location>
</feature>
<dbReference type="OrthoDB" id="101167at2"/>
<dbReference type="PANTHER" id="PTHR30069">
    <property type="entry name" value="TONB-DEPENDENT OUTER MEMBRANE RECEPTOR"/>
    <property type="match status" value="1"/>
</dbReference>
<evidence type="ECO:0000256" key="6">
    <source>
        <dbReference type="ARBA" id="ARBA00023077"/>
    </source>
</evidence>
<comment type="similarity">
    <text evidence="10 11">Belongs to the TonB-dependent receptor family.</text>
</comment>
<sequence>MNQQVTAKKRLALLGVCLLTSVHMPVNAEEAVQTKEITITATRTEQEIKEIPSTVEIISQEEIAAQGAATLRQALEMATNLSFGVDGMKGSKVSIRGLDSQHVLLLIDGRRISGELSLARTNSFEIDRIGMENVERIEILRGASSALYGSDAMGGVINIITKKPVKQSVSLEIEERRSDSFSSGRNWLMRYDAGKTGRFSWSLSAGERQEDPFTNQEGDTNNYYGTRKPFQFQGIWDTGNQGQLTFGVDYLDEENQRLSGTTRYVNNNQRTDYNLGYTGKSDTADYQFRVYQSTYEKDYESRKKTDGALSSFDVIKRQTRTFEGNSSKAWRNNHLFTYGGEYREETVKGTRIDSNQGNYTLYREGKTANGSEAGIDYYAAYVQDEWVVNDRLLLISALRFDDSDKFESAVSPKIGMTYKVRPNSRLKFNVGLGFKTPTTTELYHDFAMGKSTYFTGNPNLAPEKSQSYEIGWEGEQGSIFGKVTYFCNEIKDLIESYDTGETLPGGTVKIKSYDNIGKAQLQGLEAEVGQAITDKLAAKLSYTYLDAQNKVTNTRLYNRARHQIGASLIYSDKELGLRGSLWGTWYGDYREEDKKENSYGIWNALISKELNKTTTVYVGVDNIFNYQDYDNWINGTLYRSGVKVKF</sequence>
<evidence type="ECO:0000256" key="4">
    <source>
        <dbReference type="ARBA" id="ARBA00022692"/>
    </source>
</evidence>
<reference evidence="15 16" key="1">
    <citation type="submission" date="2016-10" db="EMBL/GenBank/DDBJ databases">
        <authorList>
            <person name="de Groot N.N."/>
        </authorList>
    </citation>
    <scope>NUCLEOTIDE SEQUENCE [LARGE SCALE GENOMIC DNA]</scope>
    <source>
        <strain evidence="15 16">DSM 1736</strain>
    </source>
</reference>
<evidence type="ECO:0000313" key="16">
    <source>
        <dbReference type="Proteomes" id="UP000214880"/>
    </source>
</evidence>
<dbReference type="CDD" id="cd01347">
    <property type="entry name" value="ligand_gated_channel"/>
    <property type="match status" value="1"/>
</dbReference>
<evidence type="ECO:0000256" key="1">
    <source>
        <dbReference type="ARBA" id="ARBA00004571"/>
    </source>
</evidence>
<feature type="chain" id="PRO_5011609630" evidence="12">
    <location>
        <begin position="29"/>
        <end position="646"/>
    </location>
</feature>
<evidence type="ECO:0000256" key="11">
    <source>
        <dbReference type="RuleBase" id="RU003357"/>
    </source>
</evidence>
<evidence type="ECO:0000256" key="8">
    <source>
        <dbReference type="ARBA" id="ARBA00023170"/>
    </source>
</evidence>
<dbReference type="AlphaFoldDB" id="A0A1G9W6B5"/>
<dbReference type="SUPFAM" id="SSF56935">
    <property type="entry name" value="Porins"/>
    <property type="match status" value="1"/>
</dbReference>
<dbReference type="Proteomes" id="UP000214880">
    <property type="component" value="Unassembled WGS sequence"/>
</dbReference>
<evidence type="ECO:0000256" key="7">
    <source>
        <dbReference type="ARBA" id="ARBA00023136"/>
    </source>
</evidence>
<comment type="subcellular location">
    <subcellularLocation>
        <location evidence="1 10">Cell outer membrane</location>
        <topology evidence="1 10">Multi-pass membrane protein</topology>
    </subcellularLocation>
</comment>
<evidence type="ECO:0000256" key="2">
    <source>
        <dbReference type="ARBA" id="ARBA00022448"/>
    </source>
</evidence>
<evidence type="ECO:0000256" key="10">
    <source>
        <dbReference type="PROSITE-ProRule" id="PRU01360"/>
    </source>
</evidence>
<dbReference type="PROSITE" id="PS52016">
    <property type="entry name" value="TONB_DEPENDENT_REC_3"/>
    <property type="match status" value="1"/>
</dbReference>
<dbReference type="Pfam" id="PF00593">
    <property type="entry name" value="TonB_dep_Rec_b-barrel"/>
    <property type="match status" value="1"/>
</dbReference>
<evidence type="ECO:0000256" key="3">
    <source>
        <dbReference type="ARBA" id="ARBA00022452"/>
    </source>
</evidence>
<keyword evidence="2 10" id="KW-0813">Transport</keyword>
<dbReference type="RefSeq" id="WP_092074170.1">
    <property type="nucleotide sequence ID" value="NZ_FNHB01000007.1"/>
</dbReference>
<evidence type="ECO:0000313" key="15">
    <source>
        <dbReference type="EMBL" id="SDM80068.1"/>
    </source>
</evidence>
<evidence type="ECO:0000256" key="12">
    <source>
        <dbReference type="SAM" id="SignalP"/>
    </source>
</evidence>
<proteinExistence type="inferred from homology"/>
<dbReference type="Gene3D" id="2.40.170.20">
    <property type="entry name" value="TonB-dependent receptor, beta-barrel domain"/>
    <property type="match status" value="1"/>
</dbReference>
<keyword evidence="5 12" id="KW-0732">Signal</keyword>
<organism evidence="15 16">
    <name type="scientific">Dendrosporobacter quercicolus</name>
    <dbReference type="NCBI Taxonomy" id="146817"/>
    <lineage>
        <taxon>Bacteria</taxon>
        <taxon>Bacillati</taxon>
        <taxon>Bacillota</taxon>
        <taxon>Negativicutes</taxon>
        <taxon>Selenomonadales</taxon>
        <taxon>Sporomusaceae</taxon>
        <taxon>Dendrosporobacter</taxon>
    </lineage>
</organism>
<keyword evidence="7 10" id="KW-0472">Membrane</keyword>
<name>A0A1G9W6B5_9FIRM</name>
<keyword evidence="8 15" id="KW-0675">Receptor</keyword>
<feature type="domain" description="TonB-dependent receptor plug" evidence="14">
    <location>
        <begin position="48"/>
        <end position="156"/>
    </location>
</feature>
<dbReference type="PANTHER" id="PTHR30069:SF29">
    <property type="entry name" value="HEMOGLOBIN AND HEMOGLOBIN-HAPTOGLOBIN-BINDING PROTEIN 1-RELATED"/>
    <property type="match status" value="1"/>
</dbReference>
<dbReference type="STRING" id="146817.SAMN04488502_107135"/>
<evidence type="ECO:0000259" key="14">
    <source>
        <dbReference type="Pfam" id="PF07715"/>
    </source>
</evidence>
<dbReference type="InterPro" id="IPR036942">
    <property type="entry name" value="Beta-barrel_TonB_sf"/>
</dbReference>
<dbReference type="InterPro" id="IPR039426">
    <property type="entry name" value="TonB-dep_rcpt-like"/>
</dbReference>
<keyword evidence="6 11" id="KW-0798">TonB box</keyword>
<keyword evidence="16" id="KW-1185">Reference proteome</keyword>
<evidence type="ECO:0000256" key="5">
    <source>
        <dbReference type="ARBA" id="ARBA00022729"/>
    </source>
</evidence>
<evidence type="ECO:0000256" key="9">
    <source>
        <dbReference type="ARBA" id="ARBA00023237"/>
    </source>
</evidence>
<keyword evidence="9 10" id="KW-0998">Cell outer membrane</keyword>
<dbReference type="Pfam" id="PF07715">
    <property type="entry name" value="Plug"/>
    <property type="match status" value="1"/>
</dbReference>
<dbReference type="InterPro" id="IPR000531">
    <property type="entry name" value="Beta-barrel_TonB"/>
</dbReference>
<dbReference type="GO" id="GO:0009279">
    <property type="term" value="C:cell outer membrane"/>
    <property type="evidence" value="ECO:0007669"/>
    <property type="project" value="UniProtKB-SubCell"/>
</dbReference>
<feature type="domain" description="TonB-dependent receptor-like beta-barrel" evidence="13">
    <location>
        <begin position="220"/>
        <end position="623"/>
    </location>
</feature>
<dbReference type="InterPro" id="IPR037066">
    <property type="entry name" value="Plug_dom_sf"/>
</dbReference>
<dbReference type="GO" id="GO:0044718">
    <property type="term" value="P:siderophore transmembrane transport"/>
    <property type="evidence" value="ECO:0007669"/>
    <property type="project" value="TreeGrafter"/>
</dbReference>
<accession>A0A1G9W6B5</accession>
<keyword evidence="3 10" id="KW-1134">Transmembrane beta strand</keyword>